<feature type="compositionally biased region" description="Polar residues" evidence="1">
    <location>
        <begin position="108"/>
        <end position="129"/>
    </location>
</feature>
<feature type="compositionally biased region" description="Basic and acidic residues" evidence="1">
    <location>
        <begin position="72"/>
        <end position="95"/>
    </location>
</feature>
<dbReference type="AlphaFoldDB" id="A0A6A4HT94"/>
<reference evidence="2" key="1">
    <citation type="journal article" date="2019" name="Environ. Microbiol.">
        <title>Fungal ecological strategies reflected in gene transcription - a case study of two litter decomposers.</title>
        <authorList>
            <person name="Barbi F."/>
            <person name="Kohler A."/>
            <person name="Barry K."/>
            <person name="Baskaran P."/>
            <person name="Daum C."/>
            <person name="Fauchery L."/>
            <person name="Ihrmark K."/>
            <person name="Kuo A."/>
            <person name="LaButti K."/>
            <person name="Lipzen A."/>
            <person name="Morin E."/>
            <person name="Grigoriev I.V."/>
            <person name="Henrissat B."/>
            <person name="Lindahl B."/>
            <person name="Martin F."/>
        </authorList>
    </citation>
    <scope>NUCLEOTIDE SEQUENCE</scope>
    <source>
        <strain evidence="2">JB14</strain>
    </source>
</reference>
<accession>A0A6A4HT94</accession>
<feature type="non-terminal residue" evidence="2">
    <location>
        <position position="137"/>
    </location>
</feature>
<organism evidence="2 3">
    <name type="scientific">Gymnopus androsaceus JB14</name>
    <dbReference type="NCBI Taxonomy" id="1447944"/>
    <lineage>
        <taxon>Eukaryota</taxon>
        <taxon>Fungi</taxon>
        <taxon>Dikarya</taxon>
        <taxon>Basidiomycota</taxon>
        <taxon>Agaricomycotina</taxon>
        <taxon>Agaricomycetes</taxon>
        <taxon>Agaricomycetidae</taxon>
        <taxon>Agaricales</taxon>
        <taxon>Marasmiineae</taxon>
        <taxon>Omphalotaceae</taxon>
        <taxon>Gymnopus</taxon>
    </lineage>
</organism>
<evidence type="ECO:0000256" key="1">
    <source>
        <dbReference type="SAM" id="MobiDB-lite"/>
    </source>
</evidence>
<evidence type="ECO:0000313" key="2">
    <source>
        <dbReference type="EMBL" id="KAE9400204.1"/>
    </source>
</evidence>
<name>A0A6A4HT94_9AGAR</name>
<dbReference type="OrthoDB" id="3256495at2759"/>
<evidence type="ECO:0000313" key="3">
    <source>
        <dbReference type="Proteomes" id="UP000799118"/>
    </source>
</evidence>
<feature type="region of interest" description="Disordered" evidence="1">
    <location>
        <begin position="1"/>
        <end position="95"/>
    </location>
</feature>
<proteinExistence type="predicted"/>
<sequence length="137" mass="14988">MSEVDNFSDSDWLDIASNREESDTESVGSNNGGASSSLSRRSSFSTTSSQDGEIQAWEGFVEDVEAEVTEDDVLHSGEDHSSPFLDLDKDPTEDRRVRDGLDQSLMSTLSASRTSSHPSTVQNSLQNLRLSFPDPLN</sequence>
<gene>
    <name evidence="2" type="ORF">BT96DRAFT_787785</name>
</gene>
<feature type="compositionally biased region" description="Acidic residues" evidence="1">
    <location>
        <begin position="60"/>
        <end position="71"/>
    </location>
</feature>
<dbReference type="EMBL" id="ML769459">
    <property type="protein sequence ID" value="KAE9400204.1"/>
    <property type="molecule type" value="Genomic_DNA"/>
</dbReference>
<dbReference type="Proteomes" id="UP000799118">
    <property type="component" value="Unassembled WGS sequence"/>
</dbReference>
<feature type="compositionally biased region" description="Acidic residues" evidence="1">
    <location>
        <begin position="1"/>
        <end position="12"/>
    </location>
</feature>
<feature type="region of interest" description="Disordered" evidence="1">
    <location>
        <begin position="108"/>
        <end position="137"/>
    </location>
</feature>
<keyword evidence="3" id="KW-1185">Reference proteome</keyword>
<protein>
    <submittedName>
        <fullName evidence="2">Uncharacterized protein</fullName>
    </submittedName>
</protein>
<feature type="compositionally biased region" description="Low complexity" evidence="1">
    <location>
        <begin position="26"/>
        <end position="49"/>
    </location>
</feature>